<dbReference type="EMBL" id="HBUF01032893">
    <property type="protein sequence ID" value="CAG6615442.1"/>
    <property type="molecule type" value="Transcribed_RNA"/>
</dbReference>
<feature type="transmembrane region" description="Helical" evidence="1">
    <location>
        <begin position="496"/>
        <end position="518"/>
    </location>
</feature>
<dbReference type="GO" id="GO:0016787">
    <property type="term" value="F:hydrolase activity"/>
    <property type="evidence" value="ECO:0007669"/>
    <property type="project" value="InterPro"/>
</dbReference>
<organism evidence="6">
    <name type="scientific">Cacopsylla melanoneura</name>
    <dbReference type="NCBI Taxonomy" id="428564"/>
    <lineage>
        <taxon>Eukaryota</taxon>
        <taxon>Metazoa</taxon>
        <taxon>Ecdysozoa</taxon>
        <taxon>Arthropoda</taxon>
        <taxon>Hexapoda</taxon>
        <taxon>Insecta</taxon>
        <taxon>Pterygota</taxon>
        <taxon>Neoptera</taxon>
        <taxon>Paraneoptera</taxon>
        <taxon>Hemiptera</taxon>
        <taxon>Sternorrhyncha</taxon>
        <taxon>Psylloidea</taxon>
        <taxon>Psyllidae</taxon>
        <taxon>Psyllinae</taxon>
        <taxon>Cacopsylla</taxon>
    </lineage>
</organism>
<feature type="domain" description="TMEM62 C-terminal" evidence="5">
    <location>
        <begin position="441"/>
        <end position="569"/>
    </location>
</feature>
<evidence type="ECO:0000256" key="2">
    <source>
        <dbReference type="SAM" id="SignalP"/>
    </source>
</evidence>
<dbReference type="EMBL" id="HBUF01352278">
    <property type="protein sequence ID" value="CAG6714829.1"/>
    <property type="molecule type" value="Transcribed_RNA"/>
</dbReference>
<dbReference type="AlphaFoldDB" id="A0A8D8WJW8"/>
<keyword evidence="2" id="KW-0732">Signal</keyword>
<keyword evidence="1" id="KW-0472">Membrane</keyword>
<dbReference type="PANTHER" id="PTHR14795">
    <property type="entry name" value="HELICASE RELATED"/>
    <property type="match status" value="1"/>
</dbReference>
<dbReference type="CDD" id="cd07401">
    <property type="entry name" value="MPP_TMEM62_N"/>
    <property type="match status" value="1"/>
</dbReference>
<dbReference type="EMBL" id="HBUF01352276">
    <property type="protein sequence ID" value="CAG6714825.1"/>
    <property type="molecule type" value="Transcribed_RNA"/>
</dbReference>
<dbReference type="InterPro" id="IPR041871">
    <property type="entry name" value="MPP_TMEM62"/>
</dbReference>
<dbReference type="SUPFAM" id="SSF56300">
    <property type="entry name" value="Metallo-dependent phosphatases"/>
    <property type="match status" value="1"/>
</dbReference>
<feature type="transmembrane region" description="Helical" evidence="1">
    <location>
        <begin position="607"/>
        <end position="634"/>
    </location>
</feature>
<feature type="domain" description="TMEM62 Ig-like" evidence="4">
    <location>
        <begin position="316"/>
        <end position="419"/>
    </location>
</feature>
<dbReference type="Pfam" id="PF24384">
    <property type="entry name" value="Ig_TMM62"/>
    <property type="match status" value="1"/>
</dbReference>
<dbReference type="InterPro" id="IPR056229">
    <property type="entry name" value="Ig_TMM62"/>
</dbReference>
<keyword evidence="1" id="KW-1133">Transmembrane helix</keyword>
<dbReference type="InterPro" id="IPR029052">
    <property type="entry name" value="Metallo-depent_PP-like"/>
</dbReference>
<dbReference type="Gene3D" id="3.60.21.10">
    <property type="match status" value="1"/>
</dbReference>
<dbReference type="InterPro" id="IPR056230">
    <property type="entry name" value="TMEM62_C"/>
</dbReference>
<dbReference type="EMBL" id="HBUF01204025">
    <property type="protein sequence ID" value="CAG6662936.1"/>
    <property type="molecule type" value="Transcribed_RNA"/>
</dbReference>
<sequence>MILSNTSLLLLSFLILVSVMVQNLSHVISCKDCNLSKSVTFNENIVNITDSFTNLFWFLQISDIHISIFHDPGRIQEFQRFCNETVDIIKPSVVIASGDLTDAKDRNELGSQQYEEEWKHYWNALQSTHITNRTIWLDTRGNHDNFNLQSLDSPVNYFRHYSVQGARHPRSYVHHLKLPNGEIAAFVALDACLDPGPRRPFNFIGVLDSPELEHVERIARGNVNATYSVWFGHYPTSTIMTQGSQHVRDIIGQDKKAMVYLCGHLHQLGGAITRMYTRQQNGLLELELADWKLSRMFRLAAYDHGLFSFVDITHGHWPIILVTNPKHAQFLSPKEPVKSMLHSSHIRILVFSPSHLSEVSIKLDSETQWKTCRHVAGPLYVHSWDPSLYNEDIHTLHVRAVDQSGRESSVSHPFSLDGTRIPFPFLSRLLLMTNVTVFFQLCFGLLILACVVLLCYLRSTSYYVSNGSQTWHPITRINFINIWLRKLTLVANIDSFFYFLALFPVYLAIGPWTLGYVIDNDIAVFFSWGTVFLDGRFLPGALTYTYGFFYLMLYHGPMILVLSHELDRRLHPKIVRSKKATGLRWVYISLFVLPLFILQASTVHSMALSYGVISGLGPFVLWPLLVCVWLFFVASKTIPENRIRRAGAMWLNPKFKRRASASYFEDQKLDLTREA</sequence>
<evidence type="ECO:0000259" key="3">
    <source>
        <dbReference type="Pfam" id="PF00149"/>
    </source>
</evidence>
<dbReference type="EMBL" id="HBUF01204026">
    <property type="protein sequence ID" value="CAG6662938.1"/>
    <property type="molecule type" value="Transcribed_RNA"/>
</dbReference>
<feature type="transmembrane region" description="Helical" evidence="1">
    <location>
        <begin position="538"/>
        <end position="562"/>
    </location>
</feature>
<name>A0A8D8WJW8_9HEMI</name>
<dbReference type="EMBL" id="HBUF01032895">
    <property type="protein sequence ID" value="CAG6615447.1"/>
    <property type="molecule type" value="Transcribed_RNA"/>
</dbReference>
<feature type="transmembrane region" description="Helical" evidence="1">
    <location>
        <begin position="437"/>
        <end position="457"/>
    </location>
</feature>
<proteinExistence type="predicted"/>
<evidence type="ECO:0000256" key="1">
    <source>
        <dbReference type="SAM" id="Phobius"/>
    </source>
</evidence>
<feature type="signal peptide" evidence="2">
    <location>
        <begin position="1"/>
        <end position="21"/>
    </location>
</feature>
<evidence type="ECO:0000259" key="4">
    <source>
        <dbReference type="Pfam" id="PF24384"/>
    </source>
</evidence>
<keyword evidence="1 6" id="KW-0812">Transmembrane</keyword>
<dbReference type="Pfam" id="PF00149">
    <property type="entry name" value="Metallophos"/>
    <property type="match status" value="1"/>
</dbReference>
<accession>A0A8D8WJW8</accession>
<protein>
    <submittedName>
        <fullName evidence="6">Transmembrane protein 62</fullName>
    </submittedName>
</protein>
<dbReference type="Pfam" id="PF24394">
    <property type="entry name" value="TMEM62_C"/>
    <property type="match status" value="1"/>
</dbReference>
<evidence type="ECO:0000259" key="5">
    <source>
        <dbReference type="Pfam" id="PF24394"/>
    </source>
</evidence>
<evidence type="ECO:0000313" key="6">
    <source>
        <dbReference type="EMBL" id="CAG6662938.1"/>
    </source>
</evidence>
<dbReference type="InterPro" id="IPR004843">
    <property type="entry name" value="Calcineurin-like_PHP"/>
</dbReference>
<dbReference type="PANTHER" id="PTHR14795:SF0">
    <property type="entry name" value="TRANSMEMBRANE PROTEIN 62"/>
    <property type="match status" value="1"/>
</dbReference>
<feature type="transmembrane region" description="Helical" evidence="1">
    <location>
        <begin position="583"/>
        <end position="601"/>
    </location>
</feature>
<feature type="chain" id="PRO_5033671812" evidence="2">
    <location>
        <begin position="22"/>
        <end position="675"/>
    </location>
</feature>
<reference evidence="6" key="1">
    <citation type="submission" date="2021-05" db="EMBL/GenBank/DDBJ databases">
        <authorList>
            <person name="Alioto T."/>
            <person name="Alioto T."/>
            <person name="Gomez Garrido J."/>
        </authorList>
    </citation>
    <scope>NUCLEOTIDE SEQUENCE</scope>
</reference>
<dbReference type="EMBL" id="HBUF01352277">
    <property type="protein sequence ID" value="CAG6714827.1"/>
    <property type="molecule type" value="Transcribed_RNA"/>
</dbReference>
<feature type="domain" description="Calcineurin-like phosphoesterase" evidence="3">
    <location>
        <begin position="57"/>
        <end position="267"/>
    </location>
</feature>